<dbReference type="GO" id="GO:0003676">
    <property type="term" value="F:nucleic acid binding"/>
    <property type="evidence" value="ECO:0007669"/>
    <property type="project" value="InterPro"/>
</dbReference>
<evidence type="ECO:0000256" key="1">
    <source>
        <dbReference type="SAM" id="MobiDB-lite"/>
    </source>
</evidence>
<sequence length="126" mass="14340">MNQRAKLNRTSGRDVMNLTHQGKGRKMSREENGNSVLGQGRNYTPRPEKTTIISDYYVDALKALRPPIKRERRGKLTHGVLLQHDNAIPHVCSKTMAAIDDLGFECLPILRRVQTWLQATTDCLEK</sequence>
<keyword evidence="3" id="KW-1185">Reference proteome</keyword>
<organism evidence="2 3">
    <name type="scientific">Oopsacas minuta</name>
    <dbReference type="NCBI Taxonomy" id="111878"/>
    <lineage>
        <taxon>Eukaryota</taxon>
        <taxon>Metazoa</taxon>
        <taxon>Porifera</taxon>
        <taxon>Hexactinellida</taxon>
        <taxon>Hexasterophora</taxon>
        <taxon>Lyssacinosida</taxon>
        <taxon>Leucopsacidae</taxon>
        <taxon>Oopsacas</taxon>
    </lineage>
</organism>
<dbReference type="EMBL" id="JAKMXF010000122">
    <property type="protein sequence ID" value="KAI6657150.1"/>
    <property type="molecule type" value="Genomic_DNA"/>
</dbReference>
<dbReference type="InterPro" id="IPR036397">
    <property type="entry name" value="RNaseH_sf"/>
</dbReference>
<evidence type="ECO:0008006" key="4">
    <source>
        <dbReference type="Google" id="ProtNLM"/>
    </source>
</evidence>
<accession>A0AAV7K809</accession>
<reference evidence="2 3" key="1">
    <citation type="journal article" date="2023" name="BMC Biol.">
        <title>The compact genome of the sponge Oopsacas minuta (Hexactinellida) is lacking key metazoan core genes.</title>
        <authorList>
            <person name="Santini S."/>
            <person name="Schenkelaars Q."/>
            <person name="Jourda C."/>
            <person name="Duchesne M."/>
            <person name="Belahbib H."/>
            <person name="Rocher C."/>
            <person name="Selva M."/>
            <person name="Riesgo A."/>
            <person name="Vervoort M."/>
            <person name="Leys S.P."/>
            <person name="Kodjabachian L."/>
            <person name="Le Bivic A."/>
            <person name="Borchiellini C."/>
            <person name="Claverie J.M."/>
            <person name="Renard E."/>
        </authorList>
    </citation>
    <scope>NUCLEOTIDE SEQUENCE [LARGE SCALE GENOMIC DNA]</scope>
    <source>
        <strain evidence="2">SPO-2</strain>
    </source>
</reference>
<dbReference type="AlphaFoldDB" id="A0AAV7K809"/>
<dbReference type="Proteomes" id="UP001165289">
    <property type="component" value="Unassembled WGS sequence"/>
</dbReference>
<proteinExistence type="predicted"/>
<feature type="region of interest" description="Disordered" evidence="1">
    <location>
        <begin position="1"/>
        <end position="47"/>
    </location>
</feature>
<feature type="compositionally biased region" description="Polar residues" evidence="1">
    <location>
        <begin position="1"/>
        <end position="10"/>
    </location>
</feature>
<dbReference type="Gene3D" id="3.30.420.10">
    <property type="entry name" value="Ribonuclease H-like superfamily/Ribonuclease H"/>
    <property type="match status" value="1"/>
</dbReference>
<evidence type="ECO:0000313" key="2">
    <source>
        <dbReference type="EMBL" id="KAI6657150.1"/>
    </source>
</evidence>
<evidence type="ECO:0000313" key="3">
    <source>
        <dbReference type="Proteomes" id="UP001165289"/>
    </source>
</evidence>
<gene>
    <name evidence="2" type="ORF">LOD99_15936</name>
</gene>
<comment type="caution">
    <text evidence="2">The sequence shown here is derived from an EMBL/GenBank/DDBJ whole genome shotgun (WGS) entry which is preliminary data.</text>
</comment>
<name>A0AAV7K809_9METZ</name>
<protein>
    <recommendedName>
        <fullName evidence="4">Histone-lysine N-methyltransferase SETMAR</fullName>
    </recommendedName>
</protein>